<organism evidence="1 2">
    <name type="scientific">Fusobacterium necrophorum subsp. funduliforme Fnf 1007</name>
    <dbReference type="NCBI Taxonomy" id="1161424"/>
    <lineage>
        <taxon>Bacteria</taxon>
        <taxon>Fusobacteriati</taxon>
        <taxon>Fusobacteriota</taxon>
        <taxon>Fusobacteriia</taxon>
        <taxon>Fusobacteriales</taxon>
        <taxon>Fusobacteriaceae</taxon>
        <taxon>Fusobacterium</taxon>
    </lineage>
</organism>
<sequence>MGKEKILISACLLGIPCRYDGRDNKIESLNLLQQQFDFVPICPEQLGGLSTPRCPCEIQGNKVMSKEGKDCTREFQEGAEKSLKLAKQWNIKTALLKAKSPSCGFGQIYDGSFSKKLITGNGLTAALLEKEGIRIFCETELDKFLKKLYNEIDN</sequence>
<dbReference type="PANTHER" id="PTHR30087:SF1">
    <property type="entry name" value="HYPOTHETICAL CYTOSOLIC PROTEIN"/>
    <property type="match status" value="1"/>
</dbReference>
<name>A0AAN3VWI6_9FUSO</name>
<dbReference type="AlphaFoldDB" id="A0AAN3VWI6"/>
<dbReference type="GeneID" id="75075131"/>
<evidence type="ECO:0000313" key="2">
    <source>
        <dbReference type="Proteomes" id="UP000003120"/>
    </source>
</evidence>
<comment type="caution">
    <text evidence="1">The sequence shown here is derived from an EMBL/GenBank/DDBJ whole genome shotgun (WGS) entry which is preliminary data.</text>
</comment>
<dbReference type="RefSeq" id="WP_005960629.1">
    <property type="nucleotide sequence ID" value="NZ_ALKK01000023.1"/>
</dbReference>
<dbReference type="Pfam" id="PF04463">
    <property type="entry name" value="2-thiour_desulf"/>
    <property type="match status" value="1"/>
</dbReference>
<proteinExistence type="predicted"/>
<gene>
    <name evidence="1" type="ORF">HMPREF1127_0689</name>
</gene>
<accession>A0AAN3VWI6</accession>
<reference evidence="1 2" key="1">
    <citation type="submission" date="2012-07" db="EMBL/GenBank/DDBJ databases">
        <authorList>
            <person name="Durkin A.S."/>
            <person name="McCorrison J."/>
            <person name="Torralba M."/>
            <person name="Gillis M."/>
            <person name="Methe B."/>
            <person name="Sutton G."/>
            <person name="Nelson K.E."/>
        </authorList>
    </citation>
    <scope>NUCLEOTIDE SEQUENCE [LARGE SCALE GENOMIC DNA]</scope>
    <source>
        <strain evidence="1 2">Fnf 1007</strain>
    </source>
</reference>
<dbReference type="InterPro" id="IPR007553">
    <property type="entry name" value="2-thiour_desulf"/>
</dbReference>
<evidence type="ECO:0000313" key="1">
    <source>
        <dbReference type="EMBL" id="EJU18433.1"/>
    </source>
</evidence>
<protein>
    <submittedName>
        <fullName evidence="1">PF04463 family protein</fullName>
    </submittedName>
</protein>
<dbReference type="PANTHER" id="PTHR30087">
    <property type="entry name" value="INNER MEMBRANE PROTEIN"/>
    <property type="match status" value="1"/>
</dbReference>
<dbReference type="EMBL" id="ALKK01000023">
    <property type="protein sequence ID" value="EJU18433.1"/>
    <property type="molecule type" value="Genomic_DNA"/>
</dbReference>
<dbReference type="Proteomes" id="UP000003120">
    <property type="component" value="Unassembled WGS sequence"/>
</dbReference>